<sequence>MKARFVGLVTTVAILLIGCSAAPESSAPGTSATADRATDPPASATVDPAAYAEDLLIRTNDERTGLDLEPLEPSECAEQAATERAEALVGGGELVHAPMQSLLEECGVARAAENLVRSDATAAEVVAAWMDSPGHRNNIVDPDMTALGIGCVPDGTELLCSQIFLRLGD</sequence>
<evidence type="ECO:0000313" key="5">
    <source>
        <dbReference type="Proteomes" id="UP000280726"/>
    </source>
</evidence>
<evidence type="ECO:0000256" key="1">
    <source>
        <dbReference type="SAM" id="MobiDB-lite"/>
    </source>
</evidence>
<feature type="chain" id="PRO_5039254312" evidence="2">
    <location>
        <begin position="22"/>
        <end position="169"/>
    </location>
</feature>
<dbReference type="InterPro" id="IPR035940">
    <property type="entry name" value="CAP_sf"/>
</dbReference>
<dbReference type="Proteomes" id="UP000280726">
    <property type="component" value="Unassembled WGS sequence"/>
</dbReference>
<dbReference type="InterPro" id="IPR014044">
    <property type="entry name" value="CAP_dom"/>
</dbReference>
<dbReference type="Pfam" id="PF00188">
    <property type="entry name" value="CAP"/>
    <property type="match status" value="1"/>
</dbReference>
<comment type="caution">
    <text evidence="4">The sequence shown here is derived from an EMBL/GenBank/DDBJ whole genome shotgun (WGS) entry which is preliminary data.</text>
</comment>
<dbReference type="PANTHER" id="PTHR31157">
    <property type="entry name" value="SCP DOMAIN-CONTAINING PROTEIN"/>
    <property type="match status" value="1"/>
</dbReference>
<dbReference type="CDD" id="cd05379">
    <property type="entry name" value="CAP_bacterial"/>
    <property type="match status" value="1"/>
</dbReference>
<name>A0A3N4Z3R5_9MICO</name>
<dbReference type="SUPFAM" id="SSF55797">
    <property type="entry name" value="PR-1-like"/>
    <property type="match status" value="1"/>
</dbReference>
<feature type="domain" description="SCP" evidence="3">
    <location>
        <begin position="58"/>
        <end position="157"/>
    </location>
</feature>
<dbReference type="AlphaFoldDB" id="A0A3N4Z3R5"/>
<evidence type="ECO:0000259" key="3">
    <source>
        <dbReference type="Pfam" id="PF00188"/>
    </source>
</evidence>
<feature type="region of interest" description="Disordered" evidence="1">
    <location>
        <begin position="24"/>
        <end position="45"/>
    </location>
</feature>
<proteinExistence type="predicted"/>
<keyword evidence="5" id="KW-1185">Reference proteome</keyword>
<dbReference type="Gene3D" id="3.40.33.10">
    <property type="entry name" value="CAP"/>
    <property type="match status" value="1"/>
</dbReference>
<accession>A0A3N4Z3R5</accession>
<dbReference type="RefSeq" id="WP_170175192.1">
    <property type="nucleotide sequence ID" value="NZ_RKRA01000001.1"/>
</dbReference>
<dbReference type="EMBL" id="RKRA01000001">
    <property type="protein sequence ID" value="RPF26296.1"/>
    <property type="molecule type" value="Genomic_DNA"/>
</dbReference>
<evidence type="ECO:0000256" key="2">
    <source>
        <dbReference type="SAM" id="SignalP"/>
    </source>
</evidence>
<evidence type="ECO:0000313" key="4">
    <source>
        <dbReference type="EMBL" id="RPF26296.1"/>
    </source>
</evidence>
<feature type="signal peptide" evidence="2">
    <location>
        <begin position="1"/>
        <end position="21"/>
    </location>
</feature>
<dbReference type="PANTHER" id="PTHR31157:SF1">
    <property type="entry name" value="SCP DOMAIN-CONTAINING PROTEIN"/>
    <property type="match status" value="1"/>
</dbReference>
<protein>
    <submittedName>
        <fullName evidence="4">Uncharacterized protein YkwD</fullName>
    </submittedName>
</protein>
<gene>
    <name evidence="4" type="ORF">EDD32_0732</name>
</gene>
<organism evidence="4 5">
    <name type="scientific">Georgenia muralis</name>
    <dbReference type="NCBI Taxonomy" id="154117"/>
    <lineage>
        <taxon>Bacteria</taxon>
        <taxon>Bacillati</taxon>
        <taxon>Actinomycetota</taxon>
        <taxon>Actinomycetes</taxon>
        <taxon>Micrococcales</taxon>
        <taxon>Bogoriellaceae</taxon>
        <taxon>Georgenia</taxon>
    </lineage>
</organism>
<dbReference type="PROSITE" id="PS51257">
    <property type="entry name" value="PROKAR_LIPOPROTEIN"/>
    <property type="match status" value="1"/>
</dbReference>
<keyword evidence="2" id="KW-0732">Signal</keyword>
<reference evidence="4 5" key="1">
    <citation type="submission" date="2018-11" db="EMBL/GenBank/DDBJ databases">
        <title>Sequencing the genomes of 1000 actinobacteria strains.</title>
        <authorList>
            <person name="Klenk H.-P."/>
        </authorList>
    </citation>
    <scope>NUCLEOTIDE SEQUENCE [LARGE SCALE GENOMIC DNA]</scope>
    <source>
        <strain evidence="4 5">DSM 14418</strain>
    </source>
</reference>